<dbReference type="Proteomes" id="UP001172673">
    <property type="component" value="Unassembled WGS sequence"/>
</dbReference>
<reference evidence="2" key="1">
    <citation type="submission" date="2022-10" db="EMBL/GenBank/DDBJ databases">
        <title>Culturing micro-colonial fungi from biological soil crusts in the Mojave desert and describing Neophaeococcomyces mojavensis, and introducing the new genera and species Taxawa tesnikishii.</title>
        <authorList>
            <person name="Kurbessoian T."/>
            <person name="Stajich J.E."/>
        </authorList>
    </citation>
    <scope>NUCLEOTIDE SEQUENCE</scope>
    <source>
        <strain evidence="2">TK_41</strain>
    </source>
</reference>
<gene>
    <name evidence="2" type="ORF">H2200_011931</name>
</gene>
<keyword evidence="3" id="KW-1185">Reference proteome</keyword>
<feature type="region of interest" description="Disordered" evidence="1">
    <location>
        <begin position="51"/>
        <end position="77"/>
    </location>
</feature>
<accession>A0AA38WZ07</accession>
<name>A0AA38WZ07_9EURO</name>
<comment type="caution">
    <text evidence="2">The sequence shown here is derived from an EMBL/GenBank/DDBJ whole genome shotgun (WGS) entry which is preliminary data.</text>
</comment>
<proteinExistence type="predicted"/>
<organism evidence="2 3">
    <name type="scientific">Cladophialophora chaetospira</name>
    <dbReference type="NCBI Taxonomy" id="386627"/>
    <lineage>
        <taxon>Eukaryota</taxon>
        <taxon>Fungi</taxon>
        <taxon>Dikarya</taxon>
        <taxon>Ascomycota</taxon>
        <taxon>Pezizomycotina</taxon>
        <taxon>Eurotiomycetes</taxon>
        <taxon>Chaetothyriomycetidae</taxon>
        <taxon>Chaetothyriales</taxon>
        <taxon>Herpotrichiellaceae</taxon>
        <taxon>Cladophialophora</taxon>
    </lineage>
</organism>
<feature type="region of interest" description="Disordered" evidence="1">
    <location>
        <begin position="1"/>
        <end position="23"/>
    </location>
</feature>
<evidence type="ECO:0000313" key="2">
    <source>
        <dbReference type="EMBL" id="KAJ9603745.1"/>
    </source>
</evidence>
<evidence type="ECO:0000313" key="3">
    <source>
        <dbReference type="Proteomes" id="UP001172673"/>
    </source>
</evidence>
<protein>
    <submittedName>
        <fullName evidence="2">Uncharacterized protein</fullName>
    </submittedName>
</protein>
<evidence type="ECO:0000256" key="1">
    <source>
        <dbReference type="SAM" id="MobiDB-lite"/>
    </source>
</evidence>
<dbReference type="AlphaFoldDB" id="A0AA38WZ07"/>
<feature type="compositionally biased region" description="Polar residues" evidence="1">
    <location>
        <begin position="60"/>
        <end position="70"/>
    </location>
</feature>
<dbReference type="EMBL" id="JAPDRK010000021">
    <property type="protein sequence ID" value="KAJ9603745.1"/>
    <property type="molecule type" value="Genomic_DNA"/>
</dbReference>
<sequence length="77" mass="8360">MDSQEEARDKNRHPKASSGSRSSIFSRVKKFFTEAPKMPSNRTAAVAYAEKLKDPKHTSGAVTDGSQSSGEHVKHSG</sequence>